<feature type="domain" description="Glycosyl transferase family 1" evidence="1">
    <location>
        <begin position="199"/>
        <end position="354"/>
    </location>
</feature>
<dbReference type="InterPro" id="IPR001296">
    <property type="entry name" value="Glyco_trans_1"/>
</dbReference>
<gene>
    <name evidence="3" type="ORF">HELGO_WM11859</name>
</gene>
<dbReference type="Pfam" id="PF00534">
    <property type="entry name" value="Glycos_transf_1"/>
    <property type="match status" value="1"/>
</dbReference>
<proteinExistence type="predicted"/>
<dbReference type="InterPro" id="IPR028098">
    <property type="entry name" value="Glyco_trans_4-like_N"/>
</dbReference>
<evidence type="ECO:0000259" key="1">
    <source>
        <dbReference type="Pfam" id="PF00534"/>
    </source>
</evidence>
<accession>A0A6S6S854</accession>
<dbReference type="SUPFAM" id="SSF53756">
    <property type="entry name" value="UDP-Glycosyltransferase/glycogen phosphorylase"/>
    <property type="match status" value="1"/>
</dbReference>
<dbReference type="EMBL" id="CACVAU010000014">
    <property type="protein sequence ID" value="CAA6804571.1"/>
    <property type="molecule type" value="Genomic_DNA"/>
</dbReference>
<sequence>MCKKHLSILIYSLAGGGAERVVSILLDELKVDYEITLVLMCDKIDYEIPKDIKMVFLENSNPYEHGIKKLFKLPLLAWRYKKLCESHNVDISLALMSRPSYIAILSKIFGNKVKNIISERTTPSMMYGKKNILSKVNKFLIKKLYPKADWIIANAEGNRLDLINNFAINPQKISTIPNLFDLKKIAMLSTTPVDDIDFTPFTFVTVGRLDQGKNHKLMINAFAKLENTSSQLLILGEGSEREALQVQIEALGLSKRVVLLGFDNNPYKYFSKSDVFVFSSNYEGFPNVIVEALACNLPVISTDCKSGPREILLAHSALEPQLKEGLEESDYGILFPVNGEKELVQAMNMMLNGWQSDKMKSRASDFDKPVIANKFREVLKKGLV</sequence>
<dbReference type="AlphaFoldDB" id="A0A6S6S854"/>
<keyword evidence="3" id="KW-0808">Transferase</keyword>
<keyword evidence="3" id="KW-0328">Glycosyltransferase</keyword>
<feature type="domain" description="Glycosyltransferase subfamily 4-like N-terminal" evidence="2">
    <location>
        <begin position="16"/>
        <end position="183"/>
    </location>
</feature>
<dbReference type="Gene3D" id="3.40.50.2000">
    <property type="entry name" value="Glycogen Phosphorylase B"/>
    <property type="match status" value="2"/>
</dbReference>
<dbReference type="EC" id="2.4.1.-" evidence="3"/>
<evidence type="ECO:0000259" key="2">
    <source>
        <dbReference type="Pfam" id="PF13439"/>
    </source>
</evidence>
<organism evidence="3">
    <name type="scientific">uncultured Sulfurovum sp</name>
    <dbReference type="NCBI Taxonomy" id="269237"/>
    <lineage>
        <taxon>Bacteria</taxon>
        <taxon>Pseudomonadati</taxon>
        <taxon>Campylobacterota</taxon>
        <taxon>Epsilonproteobacteria</taxon>
        <taxon>Campylobacterales</taxon>
        <taxon>Sulfurovaceae</taxon>
        <taxon>Sulfurovum</taxon>
        <taxon>environmental samples</taxon>
    </lineage>
</organism>
<dbReference type="GO" id="GO:0016757">
    <property type="term" value="F:glycosyltransferase activity"/>
    <property type="evidence" value="ECO:0007669"/>
    <property type="project" value="UniProtKB-KW"/>
</dbReference>
<dbReference type="CDD" id="cd03811">
    <property type="entry name" value="GT4_GT28_WabH-like"/>
    <property type="match status" value="1"/>
</dbReference>
<protein>
    <submittedName>
        <fullName evidence="3">Alpha-1,4-N-acetylgalactosamine transferase PglJ (EC)</fullName>
        <ecNumber evidence="3">2.4.1.-</ecNumber>
    </submittedName>
</protein>
<reference evidence="3" key="1">
    <citation type="submission" date="2020-01" db="EMBL/GenBank/DDBJ databases">
        <authorList>
            <person name="Meier V. D."/>
            <person name="Meier V D."/>
        </authorList>
    </citation>
    <scope>NUCLEOTIDE SEQUENCE</scope>
    <source>
        <strain evidence="3">HLG_WM_MAG_05</strain>
    </source>
</reference>
<name>A0A6S6S854_9BACT</name>
<dbReference type="Pfam" id="PF13439">
    <property type="entry name" value="Glyco_transf_4"/>
    <property type="match status" value="1"/>
</dbReference>
<evidence type="ECO:0000313" key="3">
    <source>
        <dbReference type="EMBL" id="CAA6804571.1"/>
    </source>
</evidence>
<dbReference type="PANTHER" id="PTHR12526">
    <property type="entry name" value="GLYCOSYLTRANSFERASE"/>
    <property type="match status" value="1"/>
</dbReference>